<dbReference type="OrthoDB" id="154553at2"/>
<proteinExistence type="predicted"/>
<name>A0A1U9K7L6_9BACL</name>
<reference evidence="1 2" key="1">
    <citation type="journal article" date="2015" name="Int. J. Syst. Evol. Microbiol.">
        <title>Novibacillus thermophilus gen. nov., sp. nov., a Gram-staining-negative and moderately thermophilic member of the family Thermoactinomycetaceae.</title>
        <authorList>
            <person name="Yang G."/>
            <person name="Chen J."/>
            <person name="Zhou S."/>
        </authorList>
    </citation>
    <scope>NUCLEOTIDE SEQUENCE [LARGE SCALE GENOMIC DNA]</scope>
    <source>
        <strain evidence="1 2">SG-1</strain>
    </source>
</reference>
<dbReference type="InterPro" id="IPR010838">
    <property type="entry name" value="DUF1444"/>
</dbReference>
<evidence type="ECO:0000313" key="1">
    <source>
        <dbReference type="EMBL" id="AQS56057.1"/>
    </source>
</evidence>
<gene>
    <name evidence="1" type="ORF">B0W44_10035</name>
</gene>
<dbReference type="AlphaFoldDB" id="A0A1U9K7L6"/>
<sequence>MRISRGGCVTINRERAMMMKKDEADLLMKALQSALDPEEWAVRRDGKRWYIVCQSDSRKMELPAHELKDELDRLEKQEEKDKAVQAFVSRVTRALPATEQSIRLREQQHMIYPVMRTAAFPTGETAGKRLLKREHTAESIVLYALDFGESYVLVNEEMARDAEVTTDEVHHWALHNVKQLPNEPKLDFVADNRFYFFSHDHYAASRILNDKLLYDLQKKITGEMIAAIPHQDVLIVADVRNSAGYDVISRLAMKFYGEGHIPITPMPLMVEENRELTPIFVMPETIKQKKTFK</sequence>
<evidence type="ECO:0000313" key="2">
    <source>
        <dbReference type="Proteomes" id="UP000188603"/>
    </source>
</evidence>
<evidence type="ECO:0008006" key="3">
    <source>
        <dbReference type="Google" id="ProtNLM"/>
    </source>
</evidence>
<keyword evidence="2" id="KW-1185">Reference proteome</keyword>
<protein>
    <recommendedName>
        <fullName evidence="3">DUF1444 domain-containing protein</fullName>
    </recommendedName>
</protein>
<dbReference type="EMBL" id="CP019699">
    <property type="protein sequence ID" value="AQS56057.1"/>
    <property type="molecule type" value="Genomic_DNA"/>
</dbReference>
<accession>A0A1U9K7L6</accession>
<organism evidence="1 2">
    <name type="scientific">Novibacillus thermophilus</name>
    <dbReference type="NCBI Taxonomy" id="1471761"/>
    <lineage>
        <taxon>Bacteria</taxon>
        <taxon>Bacillati</taxon>
        <taxon>Bacillota</taxon>
        <taxon>Bacilli</taxon>
        <taxon>Bacillales</taxon>
        <taxon>Thermoactinomycetaceae</taxon>
        <taxon>Novibacillus</taxon>
    </lineage>
</organism>
<dbReference type="STRING" id="1471761.B0W44_10035"/>
<dbReference type="KEGG" id="ntr:B0W44_10035"/>
<dbReference type="NCBIfam" id="NF010189">
    <property type="entry name" value="PRK13668.1"/>
    <property type="match status" value="1"/>
</dbReference>
<dbReference type="Pfam" id="PF07285">
    <property type="entry name" value="DUF1444"/>
    <property type="match status" value="1"/>
</dbReference>
<dbReference type="Proteomes" id="UP000188603">
    <property type="component" value="Chromosome"/>
</dbReference>